<organism evidence="1">
    <name type="scientific">Yersinia pseudotuberculosis serotype O:3 (strain YPIII)</name>
    <dbReference type="NCBI Taxonomy" id="502800"/>
    <lineage>
        <taxon>Bacteria</taxon>
        <taxon>Pseudomonadati</taxon>
        <taxon>Pseudomonadota</taxon>
        <taxon>Gammaproteobacteria</taxon>
        <taxon>Enterobacterales</taxon>
        <taxon>Yersiniaceae</taxon>
        <taxon>Yersinia</taxon>
    </lineage>
</organism>
<name>A0A0H3B4J6_YERPY</name>
<reference evidence="1" key="1">
    <citation type="submission" date="2008-02" db="EMBL/GenBank/DDBJ databases">
        <title>Complete sequence of Yersinia pseudotuberculosis YPIII.</title>
        <authorList>
            <consortium name="US DOE Joint Genome Institute"/>
            <person name="Challacombe J.F."/>
            <person name="Bruce D."/>
            <person name="Detter J.C."/>
            <person name="Green L."/>
            <person name="Land M."/>
            <person name="Munk C."/>
            <person name="Lindler L.E."/>
            <person name="Nikolich M.P."/>
            <person name="Brettin T."/>
        </authorList>
    </citation>
    <scope>NUCLEOTIDE SEQUENCE</scope>
    <source>
        <strain evidence="1">YPIII</strain>
    </source>
</reference>
<sequence>MEIVINTNQTPEAPAPVEPAENTVIKNDGFWPDIDLKQYREESRQDGTITQPRVIEAALFAINEVNDRLAIWRLTQQKQGYLSAAEVPVEKLNEESTRIQLYRTAVFCLMQARLTDRFRGFDTTGTGGKRADSLEPTIDNLRRDAAWAINDIQAINRMTVELI</sequence>
<dbReference type="EMBL" id="CP000950">
    <property type="protein sequence ID" value="ACA68608.1"/>
    <property type="molecule type" value="Genomic_DNA"/>
</dbReference>
<protein>
    <submittedName>
        <fullName evidence="1">Head completion protein</fullName>
    </submittedName>
</protein>
<evidence type="ECO:0000313" key="1">
    <source>
        <dbReference type="EMBL" id="ACA68608.1"/>
    </source>
</evidence>
<dbReference type="AlphaFoldDB" id="A0A0H3B4J6"/>
<dbReference type="RefSeq" id="WP_011192313.1">
    <property type="nucleotide sequence ID" value="NZ_CP009792.1"/>
</dbReference>
<dbReference type="InterPro" id="IPR009225">
    <property type="entry name" value="Phage_head_completion_GpL"/>
</dbReference>
<dbReference type="KEGG" id="ypy:YPK_2331"/>
<dbReference type="PATRIC" id="fig|502800.11.peg.3014"/>
<gene>
    <name evidence="1" type="ordered locus">YPK_2331</name>
</gene>
<dbReference type="Pfam" id="PF05926">
    <property type="entry name" value="Phage_GPL"/>
    <property type="match status" value="1"/>
</dbReference>
<dbReference type="GeneID" id="49786160"/>
<accession>A0A0H3B4J6</accession>
<proteinExistence type="predicted"/>